<protein>
    <submittedName>
        <fullName evidence="3">MBL fold metallo-hydrolase</fullName>
    </submittedName>
</protein>
<keyword evidence="4" id="KW-1185">Reference proteome</keyword>
<evidence type="ECO:0000259" key="2">
    <source>
        <dbReference type="SMART" id="SM00849"/>
    </source>
</evidence>
<dbReference type="SMART" id="SM00849">
    <property type="entry name" value="Lactamase_B"/>
    <property type="match status" value="1"/>
</dbReference>
<feature type="compositionally biased region" description="Basic and acidic residues" evidence="1">
    <location>
        <begin position="1"/>
        <end position="14"/>
    </location>
</feature>
<dbReference type="EMBL" id="WODA01000025">
    <property type="protein sequence ID" value="MUN08224.1"/>
    <property type="molecule type" value="Genomic_DNA"/>
</dbReference>
<evidence type="ECO:0000313" key="3">
    <source>
        <dbReference type="EMBL" id="MUN08224.1"/>
    </source>
</evidence>
<sequence>MSTKPTERISRESSTETALNTRAGTPKPVSASHALMKSSKVAPSRRRRRKIAMITAPRVPRTLIGAPFPVPHRARWFPHGRIGRVSWNEIVPDVFSRRYPQDDITVTVVRGTRGLLLVDTGSSPTDAALIDADVKQLGEVKWVVNTHAHYDHTFGNQHFAAASRAVPIYGHHLLPAHLNDYERPRLAAWRAGTGSEPPRDWHDVIITPPTRLVHERSWLDLGDRRVELIPLDRGHTDSDLVIHVPAIDDSTGAWIVGDVIEEPGPPMYGSGCFPMRWPRTLADVLDEIGEDDIIVPGHGRTVSRAFGVAQLAVLESTAALILEHYQAGHNVDQALADQDAWAQPAATLALAVQNGYRELDEDDDLDLPQLR</sequence>
<dbReference type="SUPFAM" id="SSF56281">
    <property type="entry name" value="Metallo-hydrolase/oxidoreductase"/>
    <property type="match status" value="1"/>
</dbReference>
<dbReference type="AlphaFoldDB" id="A0A7C9HMG5"/>
<gene>
    <name evidence="3" type="ORF">GLX25_13990</name>
</gene>
<dbReference type="InterPro" id="IPR050855">
    <property type="entry name" value="NDM-1-like"/>
</dbReference>
<organism evidence="3 4">
    <name type="scientific">Agromyces luteolus</name>
    <dbReference type="NCBI Taxonomy" id="88373"/>
    <lineage>
        <taxon>Bacteria</taxon>
        <taxon>Bacillati</taxon>
        <taxon>Actinomycetota</taxon>
        <taxon>Actinomycetes</taxon>
        <taxon>Micrococcales</taxon>
        <taxon>Microbacteriaceae</taxon>
        <taxon>Agromyces</taxon>
    </lineage>
</organism>
<proteinExistence type="predicted"/>
<feature type="domain" description="Metallo-beta-lactamase" evidence="2">
    <location>
        <begin position="103"/>
        <end position="298"/>
    </location>
</feature>
<dbReference type="Proteomes" id="UP000480122">
    <property type="component" value="Unassembled WGS sequence"/>
</dbReference>
<dbReference type="Pfam" id="PF00753">
    <property type="entry name" value="Lactamase_B"/>
    <property type="match status" value="1"/>
</dbReference>
<feature type="region of interest" description="Disordered" evidence="1">
    <location>
        <begin position="1"/>
        <end position="47"/>
    </location>
</feature>
<dbReference type="CDD" id="cd16282">
    <property type="entry name" value="metallo-hydrolase-like_MBL-fold"/>
    <property type="match status" value="1"/>
</dbReference>
<reference evidence="3 4" key="1">
    <citation type="submission" date="2019-11" db="EMBL/GenBank/DDBJ databases">
        <title>Agromyces kandeliae sp. nov., isolated from mangrove soil.</title>
        <authorList>
            <person name="Wang R."/>
        </authorList>
    </citation>
    <scope>NUCLEOTIDE SEQUENCE [LARGE SCALE GENOMIC DNA]</scope>
    <source>
        <strain evidence="3 4">JCM 11431</strain>
    </source>
</reference>
<dbReference type="GO" id="GO:0016787">
    <property type="term" value="F:hydrolase activity"/>
    <property type="evidence" value="ECO:0007669"/>
    <property type="project" value="UniProtKB-KW"/>
</dbReference>
<accession>A0A7C9HMG5</accession>
<comment type="caution">
    <text evidence="3">The sequence shown here is derived from an EMBL/GenBank/DDBJ whole genome shotgun (WGS) entry which is preliminary data.</text>
</comment>
<evidence type="ECO:0000256" key="1">
    <source>
        <dbReference type="SAM" id="MobiDB-lite"/>
    </source>
</evidence>
<keyword evidence="3" id="KW-0378">Hydrolase</keyword>
<dbReference type="PANTHER" id="PTHR42951">
    <property type="entry name" value="METALLO-BETA-LACTAMASE DOMAIN-CONTAINING"/>
    <property type="match status" value="1"/>
</dbReference>
<evidence type="ECO:0000313" key="4">
    <source>
        <dbReference type="Proteomes" id="UP000480122"/>
    </source>
</evidence>
<dbReference type="InterPro" id="IPR036866">
    <property type="entry name" value="RibonucZ/Hydroxyglut_hydro"/>
</dbReference>
<name>A0A7C9HMG5_9MICO</name>
<dbReference type="PANTHER" id="PTHR42951:SF4">
    <property type="entry name" value="ACYL-COENZYME A THIOESTERASE MBLAC2"/>
    <property type="match status" value="1"/>
</dbReference>
<dbReference type="InterPro" id="IPR001279">
    <property type="entry name" value="Metallo-B-lactamas"/>
</dbReference>
<dbReference type="Gene3D" id="3.60.15.10">
    <property type="entry name" value="Ribonuclease Z/Hydroxyacylglutathione hydrolase-like"/>
    <property type="match status" value="1"/>
</dbReference>
<dbReference type="OrthoDB" id="2273115at2"/>